<evidence type="ECO:0000313" key="2">
    <source>
        <dbReference type="EMBL" id="MBV2359533.1"/>
    </source>
</evidence>
<reference evidence="2" key="1">
    <citation type="submission" date="2021-06" db="EMBL/GenBank/DDBJ databases">
        <title>Thalassococcus sp. CAU 1522 isolated from sea sand, Republic of Korea.</title>
        <authorList>
            <person name="Kim W."/>
        </authorList>
    </citation>
    <scope>NUCLEOTIDE SEQUENCE</scope>
    <source>
        <strain evidence="2">CAU 1522</strain>
    </source>
</reference>
<feature type="chain" id="PRO_5046465314" evidence="1">
    <location>
        <begin position="22"/>
        <end position="304"/>
    </location>
</feature>
<dbReference type="RefSeq" id="WP_217777336.1">
    <property type="nucleotide sequence ID" value="NZ_JAHRWL010000001.1"/>
</dbReference>
<dbReference type="Proteomes" id="UP001166293">
    <property type="component" value="Unassembled WGS sequence"/>
</dbReference>
<sequence>MRSVLSLAIVVLVAFSHGAAAEGRHVLGYGRLVTNDSFVGTLDRWQTGSFASSRVRGRGWDGVLPDRPFEILEYRLGAQLMAPDNLRFPAAGDRPYAAALSLGMHTHFARGATEFALGGDLVFTGPQTRLGEVQTAVHDAFGITPATNSVLARQIGDAVYPTLVTEVGQAFAVGGQAVLRPFAELRWGAESLARIGADLTVGPAGQGELLVRDPVTGHRYRSVHNRVPGFSWVLGGDITHVADSVFLPDNRGVTAEKHRHRLRTGLHWQGDRHAIFYGVTWMSEEFEAQPEAQVVGSLRLNLRF</sequence>
<feature type="signal peptide" evidence="1">
    <location>
        <begin position="1"/>
        <end position="21"/>
    </location>
</feature>
<comment type="caution">
    <text evidence="2">The sequence shown here is derived from an EMBL/GenBank/DDBJ whole genome shotgun (WGS) entry which is preliminary data.</text>
</comment>
<proteinExistence type="predicted"/>
<keyword evidence="1" id="KW-0732">Signal</keyword>
<dbReference type="Pfam" id="PF09982">
    <property type="entry name" value="LpxR"/>
    <property type="match status" value="1"/>
</dbReference>
<accession>A0ABS6N6W5</accession>
<evidence type="ECO:0000313" key="3">
    <source>
        <dbReference type="Proteomes" id="UP001166293"/>
    </source>
</evidence>
<dbReference type="InterPro" id="IPR018707">
    <property type="entry name" value="LpxR"/>
</dbReference>
<name>A0ABS6N6W5_9RHOB</name>
<evidence type="ECO:0000256" key="1">
    <source>
        <dbReference type="SAM" id="SignalP"/>
    </source>
</evidence>
<keyword evidence="3" id="KW-1185">Reference proteome</keyword>
<gene>
    <name evidence="2" type="ORF">KUH32_07095</name>
</gene>
<protein>
    <submittedName>
        <fullName evidence="2">Lipid A deacylase LpxR family protein</fullName>
    </submittedName>
</protein>
<dbReference type="EMBL" id="JAHRWL010000001">
    <property type="protein sequence ID" value="MBV2359533.1"/>
    <property type="molecule type" value="Genomic_DNA"/>
</dbReference>
<organism evidence="2 3">
    <name type="scientific">Thalassococcus arenae</name>
    <dbReference type="NCBI Taxonomy" id="2851652"/>
    <lineage>
        <taxon>Bacteria</taxon>
        <taxon>Pseudomonadati</taxon>
        <taxon>Pseudomonadota</taxon>
        <taxon>Alphaproteobacteria</taxon>
        <taxon>Rhodobacterales</taxon>
        <taxon>Roseobacteraceae</taxon>
        <taxon>Thalassococcus</taxon>
    </lineage>
</organism>